<accession>A0A413N6S5</accession>
<dbReference type="AlphaFoldDB" id="A0A413N6S5"/>
<dbReference type="KEGG" id="bun:Bun01g_22320"/>
<evidence type="ECO:0000313" key="8">
    <source>
        <dbReference type="Proteomes" id="UP000320533"/>
    </source>
</evidence>
<dbReference type="SUPFAM" id="SSF52980">
    <property type="entry name" value="Restriction endonuclease-like"/>
    <property type="match status" value="1"/>
</dbReference>
<dbReference type="InterPro" id="IPR019080">
    <property type="entry name" value="YqaJ_viral_recombinase"/>
</dbReference>
<dbReference type="Pfam" id="PF09588">
    <property type="entry name" value="YqaJ"/>
    <property type="match status" value="1"/>
</dbReference>
<organism evidence="4 6">
    <name type="scientific">Bacteroides uniformis</name>
    <dbReference type="NCBI Taxonomy" id="820"/>
    <lineage>
        <taxon>Bacteria</taxon>
        <taxon>Pseudomonadati</taxon>
        <taxon>Bacteroidota</taxon>
        <taxon>Bacteroidia</taxon>
        <taxon>Bacteroidales</taxon>
        <taxon>Bacteroidaceae</taxon>
        <taxon>Bacteroides</taxon>
    </lineage>
</organism>
<dbReference type="InterPro" id="IPR011335">
    <property type="entry name" value="Restrct_endonuc-II-like"/>
</dbReference>
<evidence type="ECO:0000313" key="3">
    <source>
        <dbReference type="EMBL" id="BBK87862.1"/>
    </source>
</evidence>
<name>A0A413N6S5_BACUN</name>
<reference evidence="3 8" key="2">
    <citation type="submission" date="2019-06" db="EMBL/GenBank/DDBJ databases">
        <title>Complete genome sequence of Bacteroides uniformis NBRC 113350.</title>
        <authorList>
            <person name="Miura T."/>
            <person name="Furukawa M."/>
            <person name="Shimamura M."/>
            <person name="Ohyama Y."/>
            <person name="Yamazoe A."/>
            <person name="Kawasaki H."/>
        </authorList>
    </citation>
    <scope>NUCLEOTIDE SEQUENCE [LARGE SCALE GENOMIC DNA]</scope>
    <source>
        <strain evidence="3 8">NBRC 113350</strain>
    </source>
</reference>
<evidence type="ECO:0000313" key="7">
    <source>
        <dbReference type="Proteomes" id="UP000283766"/>
    </source>
</evidence>
<dbReference type="Proteomes" id="UP000283766">
    <property type="component" value="Unassembled WGS sequence"/>
</dbReference>
<feature type="domain" description="YqaJ viral recombinase" evidence="2">
    <location>
        <begin position="15"/>
        <end position="160"/>
    </location>
</feature>
<keyword evidence="1" id="KW-0175">Coiled coil</keyword>
<reference evidence="6 7" key="1">
    <citation type="submission" date="2018-08" db="EMBL/GenBank/DDBJ databases">
        <title>A genome reference for cultivated species of the human gut microbiota.</title>
        <authorList>
            <person name="Zou Y."/>
            <person name="Xue W."/>
            <person name="Luo G."/>
        </authorList>
    </citation>
    <scope>NUCLEOTIDE SEQUENCE [LARGE SCALE GENOMIC DNA]</scope>
    <source>
        <strain evidence="5 7">AM18-14LB</strain>
        <strain evidence="4 6">AM50-4</strain>
    </source>
</reference>
<dbReference type="EMBL" id="QSEE01000028">
    <property type="protein sequence ID" value="RGZ44248.1"/>
    <property type="molecule type" value="Genomic_DNA"/>
</dbReference>
<dbReference type="EMBL" id="AP019724">
    <property type="protein sequence ID" value="BBK87862.1"/>
    <property type="molecule type" value="Genomic_DNA"/>
</dbReference>
<dbReference type="InterPro" id="IPR011604">
    <property type="entry name" value="PDDEXK-like_dom_sf"/>
</dbReference>
<dbReference type="Gene3D" id="3.90.320.10">
    <property type="match status" value="1"/>
</dbReference>
<evidence type="ECO:0000259" key="2">
    <source>
        <dbReference type="Pfam" id="PF09588"/>
    </source>
</evidence>
<evidence type="ECO:0000313" key="4">
    <source>
        <dbReference type="EMBL" id="RGZ44248.1"/>
    </source>
</evidence>
<dbReference type="EMBL" id="QRJL01000002">
    <property type="protein sequence ID" value="RHH33700.1"/>
    <property type="molecule type" value="Genomic_DNA"/>
</dbReference>
<evidence type="ECO:0000256" key="1">
    <source>
        <dbReference type="SAM" id="Coils"/>
    </source>
</evidence>
<dbReference type="Proteomes" id="UP000320533">
    <property type="component" value="Chromosome"/>
</dbReference>
<sequence>MKSVVTKSPEQKEYEWKAKRHGKITASTLPDLMKTGKGTPYGKAFFDALYLVRYERRTGVTRENGNNKNFDWGHDNEPLAVEWVRTQSMYEVKSCTTDFESIIFNEPFAGFGDSPDFYVYGSDGKIRALGEIKCPISQGKIETLQFLNEITDKDEYYWQFLGHFVGIPSVDTLYYVVYDGYTNTGRIVAMYRKEHVDNIRKLTERIRFANELVECSLKTGFDLPACIELATAICPLRFQIEELKPNTKGNVPVQNQIRKLKKEINKLIAEEKAYSQHTIN</sequence>
<dbReference type="Proteomes" id="UP000283684">
    <property type="component" value="Unassembled WGS sequence"/>
</dbReference>
<proteinExistence type="predicted"/>
<feature type="coiled-coil region" evidence="1">
    <location>
        <begin position="250"/>
        <end position="277"/>
    </location>
</feature>
<gene>
    <name evidence="3" type="ORF">Bun01g_22320</name>
    <name evidence="5" type="ORF">DW216_06030</name>
    <name evidence="4" type="ORF">DW988_19265</name>
</gene>
<dbReference type="RefSeq" id="WP_117959335.1">
    <property type="nucleotide sequence ID" value="NZ_AP019724.1"/>
</dbReference>
<protein>
    <recommendedName>
        <fullName evidence="2">YqaJ viral recombinase domain-containing protein</fullName>
    </recommendedName>
</protein>
<evidence type="ECO:0000313" key="5">
    <source>
        <dbReference type="EMBL" id="RHH33700.1"/>
    </source>
</evidence>
<evidence type="ECO:0000313" key="6">
    <source>
        <dbReference type="Proteomes" id="UP000283684"/>
    </source>
</evidence>